<dbReference type="Pfam" id="PF00657">
    <property type="entry name" value="Lipase_GDSL"/>
    <property type="match status" value="1"/>
</dbReference>
<dbReference type="InterPro" id="IPR036514">
    <property type="entry name" value="SGNH_hydro_sf"/>
</dbReference>
<dbReference type="Proteomes" id="UP000242287">
    <property type="component" value="Unassembled WGS sequence"/>
</dbReference>
<accession>A0A2A9NVF5</accession>
<dbReference type="Gene3D" id="3.40.50.1110">
    <property type="entry name" value="SGNH hydrolase"/>
    <property type="match status" value="1"/>
</dbReference>
<gene>
    <name evidence="3" type="ORF">AMATHDRAFT_73100</name>
</gene>
<sequence>MLSFLTLSFLFLHTFPVYTLPTIFSWDNTKFIYAFGDSYSFVQGTQGHANFSFIGDAIDFSFTPQQLFANEIIPKNTSSEGSNWLEFLTGCFHGHPSACPKQLWDFAFAGADISKSLLPLHHPYTIPLVDQVTQWMTYASNVIPHPPSETLTTWWIGINDTGDTLTNSSITHFNAFWETEMTAYFNAVALAYQHGLHTHLFLNVPPEERSPNTLSNPTRVALMNNHIQAFNSILTNHINQFAESHPDAVLLSFDTYNWFNTVLDSPQTFGFTNITGFCTCTNPEGYFWYNGGHPTERVHQLLAKAIDAYLHRSSSS</sequence>
<evidence type="ECO:0000313" key="3">
    <source>
        <dbReference type="EMBL" id="PFH54098.1"/>
    </source>
</evidence>
<dbReference type="PANTHER" id="PTHR45648:SF85">
    <property type="entry name" value="A, PUTATIVE (AFU_ORTHOLOGUE AFUA_2G10760)-RELATED"/>
    <property type="match status" value="1"/>
</dbReference>
<keyword evidence="4" id="KW-1185">Reference proteome</keyword>
<dbReference type="SUPFAM" id="SSF52266">
    <property type="entry name" value="SGNH hydrolase"/>
    <property type="match status" value="1"/>
</dbReference>
<reference evidence="3 4" key="1">
    <citation type="submission" date="2014-02" db="EMBL/GenBank/DDBJ databases">
        <title>Transposable element dynamics among asymbiotic and ectomycorrhizal Amanita fungi.</title>
        <authorList>
            <consortium name="DOE Joint Genome Institute"/>
            <person name="Hess J."/>
            <person name="Skrede I."/>
            <person name="Wolfe B."/>
            <person name="LaButti K."/>
            <person name="Ohm R.A."/>
            <person name="Grigoriev I.V."/>
            <person name="Pringle A."/>
        </authorList>
    </citation>
    <scope>NUCLEOTIDE SEQUENCE [LARGE SCALE GENOMIC DNA]</scope>
    <source>
        <strain evidence="3 4">SKay4041</strain>
    </source>
</reference>
<organism evidence="3 4">
    <name type="scientific">Amanita thiersii Skay4041</name>
    <dbReference type="NCBI Taxonomy" id="703135"/>
    <lineage>
        <taxon>Eukaryota</taxon>
        <taxon>Fungi</taxon>
        <taxon>Dikarya</taxon>
        <taxon>Basidiomycota</taxon>
        <taxon>Agaricomycotina</taxon>
        <taxon>Agaricomycetes</taxon>
        <taxon>Agaricomycetidae</taxon>
        <taxon>Agaricales</taxon>
        <taxon>Pluteineae</taxon>
        <taxon>Amanitaceae</taxon>
        <taxon>Amanita</taxon>
    </lineage>
</organism>
<dbReference type="EMBL" id="KZ301971">
    <property type="protein sequence ID" value="PFH54098.1"/>
    <property type="molecule type" value="Genomic_DNA"/>
</dbReference>
<dbReference type="OrthoDB" id="1600564at2759"/>
<dbReference type="STRING" id="703135.A0A2A9NVF5"/>
<evidence type="ECO:0000256" key="1">
    <source>
        <dbReference type="ARBA" id="ARBA00022801"/>
    </source>
</evidence>
<evidence type="ECO:0000256" key="2">
    <source>
        <dbReference type="SAM" id="SignalP"/>
    </source>
</evidence>
<dbReference type="GO" id="GO:0016788">
    <property type="term" value="F:hydrolase activity, acting on ester bonds"/>
    <property type="evidence" value="ECO:0007669"/>
    <property type="project" value="InterPro"/>
</dbReference>
<keyword evidence="1" id="KW-0378">Hydrolase</keyword>
<proteinExistence type="predicted"/>
<name>A0A2A9NVF5_9AGAR</name>
<dbReference type="AlphaFoldDB" id="A0A2A9NVF5"/>
<feature type="signal peptide" evidence="2">
    <location>
        <begin position="1"/>
        <end position="19"/>
    </location>
</feature>
<protein>
    <submittedName>
        <fullName evidence="3">Carbohydrate esterase family 16 protein</fullName>
    </submittedName>
</protein>
<dbReference type="CDD" id="cd01846">
    <property type="entry name" value="fatty_acyltransferase_like"/>
    <property type="match status" value="1"/>
</dbReference>
<feature type="chain" id="PRO_5012653998" evidence="2">
    <location>
        <begin position="20"/>
        <end position="316"/>
    </location>
</feature>
<dbReference type="PANTHER" id="PTHR45648">
    <property type="entry name" value="GDSL LIPASE/ACYLHYDROLASE FAMILY PROTEIN (AFU_ORTHOLOGUE AFUA_4G14700)"/>
    <property type="match status" value="1"/>
</dbReference>
<keyword evidence="2" id="KW-0732">Signal</keyword>
<dbReference type="InterPro" id="IPR001087">
    <property type="entry name" value="GDSL"/>
</dbReference>
<dbReference type="InterPro" id="IPR051058">
    <property type="entry name" value="GDSL_Est/Lipase"/>
</dbReference>
<evidence type="ECO:0000313" key="4">
    <source>
        <dbReference type="Proteomes" id="UP000242287"/>
    </source>
</evidence>